<dbReference type="EMBL" id="SITJ01000077">
    <property type="protein sequence ID" value="TBL65694.1"/>
    <property type="molecule type" value="Genomic_DNA"/>
</dbReference>
<dbReference type="AlphaFoldDB" id="A0ABD7Q2Z9"/>
<dbReference type="RefSeq" id="WP_130971530.1">
    <property type="nucleotide sequence ID" value="NZ_SITJ01000077.1"/>
</dbReference>
<name>A0ABD7Q2Z9_HAFAL</name>
<dbReference type="Pfam" id="PF05069">
    <property type="entry name" value="Phage_tail_S"/>
    <property type="match status" value="1"/>
</dbReference>
<comment type="caution">
    <text evidence="2">The sequence shown here is derived from an EMBL/GenBank/DDBJ whole genome shotgun (WGS) entry which is preliminary data.</text>
</comment>
<protein>
    <submittedName>
        <fullName evidence="2">Phage virion morphogenesis protein</fullName>
    </submittedName>
</protein>
<dbReference type="InterPro" id="IPR006522">
    <property type="entry name" value="Phage_virion_morphogenesis"/>
</dbReference>
<sequence>MSDFIQLEDWMLGLLEKFTPAQRRKLTQQWARTLRQSQQKRIQQQLNPDGSPYEARKPQKRDKKGRVKRKMFTKIRTARYLKTKATSDMAEVSFSNNRIERIAETHQYGLREKLGKRGPVVKYPQRKLLGITDINRNYFSDIMINYLLGELNQ</sequence>
<feature type="compositionally biased region" description="Basic residues" evidence="1">
    <location>
        <begin position="58"/>
        <end position="68"/>
    </location>
</feature>
<evidence type="ECO:0000313" key="2">
    <source>
        <dbReference type="EMBL" id="TBL65694.1"/>
    </source>
</evidence>
<feature type="compositionally biased region" description="Low complexity" evidence="1">
    <location>
        <begin position="36"/>
        <end position="45"/>
    </location>
</feature>
<evidence type="ECO:0000256" key="1">
    <source>
        <dbReference type="SAM" id="MobiDB-lite"/>
    </source>
</evidence>
<evidence type="ECO:0000313" key="3">
    <source>
        <dbReference type="Proteomes" id="UP000291600"/>
    </source>
</evidence>
<organism evidence="2 3">
    <name type="scientific">Hafnia alvei</name>
    <dbReference type="NCBI Taxonomy" id="569"/>
    <lineage>
        <taxon>Bacteria</taxon>
        <taxon>Pseudomonadati</taxon>
        <taxon>Pseudomonadota</taxon>
        <taxon>Gammaproteobacteria</taxon>
        <taxon>Enterobacterales</taxon>
        <taxon>Hafniaceae</taxon>
        <taxon>Hafnia</taxon>
    </lineage>
</organism>
<proteinExistence type="predicted"/>
<accession>A0ABD7Q2Z9</accession>
<feature type="region of interest" description="Disordered" evidence="1">
    <location>
        <begin position="36"/>
        <end position="68"/>
    </location>
</feature>
<dbReference type="Proteomes" id="UP000291600">
    <property type="component" value="Unassembled WGS sequence"/>
</dbReference>
<dbReference type="NCBIfam" id="TIGR01635">
    <property type="entry name" value="tail_comp_S"/>
    <property type="match status" value="1"/>
</dbReference>
<gene>
    <name evidence="2" type="ORF">EYY96_19170</name>
</gene>
<reference evidence="2 3" key="1">
    <citation type="submission" date="2019-02" db="EMBL/GenBank/DDBJ databases">
        <title>Comparative genomic analysis of the Hafnia genus genomes.</title>
        <authorList>
            <person name="Zhiqiu Y."/>
            <person name="Chao Y."/>
            <person name="Yuhui D."/>
            <person name="Di H."/>
            <person name="Bin L."/>
        </authorList>
    </citation>
    <scope>NUCLEOTIDE SEQUENCE [LARGE SCALE GENOMIC DNA]</scope>
    <source>
        <strain evidence="2 3">PCM_1210</strain>
    </source>
</reference>